<dbReference type="OrthoDB" id="2083458at2"/>
<name>A0A3S0IEL3_9DEIO</name>
<sequence length="204" mass="23745">MLQDVWLAIDEYRYADAEELLRRDEDLLVSRAGQMALGYIYAHTERPDEAREVFARLREQHRGDDWEHIAVHQLGRTERLAGQYRAGLELLAQERDMIAGLDENAHERAVNALETGICYLHLTELGEARAWLQDALRRAERHEDPEVAGRAERFLGELALQQDNRYAAQEHFTRALTFFRESEDEYAQQEIQTRLTELEGQPQA</sequence>
<evidence type="ECO:0008006" key="3">
    <source>
        <dbReference type="Google" id="ProtNLM"/>
    </source>
</evidence>
<keyword evidence="2" id="KW-1185">Reference proteome</keyword>
<dbReference type="EMBL" id="RXPE01000001">
    <property type="protein sequence ID" value="RTR30790.1"/>
    <property type="molecule type" value="Genomic_DNA"/>
</dbReference>
<comment type="caution">
    <text evidence="1">The sequence shown here is derived from an EMBL/GenBank/DDBJ whole genome shotgun (WGS) entry which is preliminary data.</text>
</comment>
<gene>
    <name evidence="1" type="ORF">EJ104_00615</name>
</gene>
<dbReference type="AlphaFoldDB" id="A0A3S0IEL3"/>
<dbReference type="InterPro" id="IPR011990">
    <property type="entry name" value="TPR-like_helical_dom_sf"/>
</dbReference>
<dbReference type="RefSeq" id="WP_126350818.1">
    <property type="nucleotide sequence ID" value="NZ_CP086380.1"/>
</dbReference>
<dbReference type="SUPFAM" id="SSF48452">
    <property type="entry name" value="TPR-like"/>
    <property type="match status" value="1"/>
</dbReference>
<reference evidence="1 2" key="1">
    <citation type="submission" date="2018-12" db="EMBL/GenBank/DDBJ databases">
        <title>Deinococcus radiophilus ATCC 27603 genome sequencing and assembly.</title>
        <authorList>
            <person name="Maclea K.S."/>
            <person name="Maynard C.R."/>
        </authorList>
    </citation>
    <scope>NUCLEOTIDE SEQUENCE [LARGE SCALE GENOMIC DNA]</scope>
    <source>
        <strain evidence="1 2">ATCC 27603</strain>
    </source>
</reference>
<protein>
    <recommendedName>
        <fullName evidence="3">Tetratricopeptide repeat protein</fullName>
    </recommendedName>
</protein>
<dbReference type="Proteomes" id="UP000277766">
    <property type="component" value="Unassembled WGS sequence"/>
</dbReference>
<evidence type="ECO:0000313" key="1">
    <source>
        <dbReference type="EMBL" id="RTR30790.1"/>
    </source>
</evidence>
<proteinExistence type="predicted"/>
<organism evidence="1 2">
    <name type="scientific">Deinococcus radiophilus</name>
    <dbReference type="NCBI Taxonomy" id="32062"/>
    <lineage>
        <taxon>Bacteria</taxon>
        <taxon>Thermotogati</taxon>
        <taxon>Deinococcota</taxon>
        <taxon>Deinococci</taxon>
        <taxon>Deinococcales</taxon>
        <taxon>Deinococcaceae</taxon>
        <taxon>Deinococcus</taxon>
    </lineage>
</organism>
<accession>A0A3S0IEL3</accession>
<dbReference type="Gene3D" id="1.25.40.10">
    <property type="entry name" value="Tetratricopeptide repeat domain"/>
    <property type="match status" value="1"/>
</dbReference>
<evidence type="ECO:0000313" key="2">
    <source>
        <dbReference type="Proteomes" id="UP000277766"/>
    </source>
</evidence>